<feature type="domain" description="Trimeric autotransporter adhesin YadA-like stalk" evidence="1">
    <location>
        <begin position="663"/>
        <end position="704"/>
    </location>
</feature>
<feature type="domain" description="Trimeric autotransporter adhesin YadA-like stalk" evidence="1">
    <location>
        <begin position="951"/>
        <end position="992"/>
    </location>
</feature>
<dbReference type="HOGENOM" id="CLU_265074_0_0_5"/>
<sequence length="1168" mass="122738">MLKGIAPTYTIQDQEYNNIASAFKGVDSSLEDLTEKVDDATGKRLAREEGNKLVVQDGSSKLITIGKDVEGDEISLLNKGEGVRVLSGVAEGDLSENSKDAVTGKQLYKTTQTVTGLTSTVSGVQKDITDFNANLSAYLGGGADVLKGIAPTYTIQDQEYNNIASAFKGVDSSLEDLTEKVDDATGKRLAREEGNKLVVQDGSSKLITIGKDVEGDEISLLNKGEGVRVLSGVAEGDLSENSKDAVTGKQLYKTTQTVTGLTSTVSGVQKDITDFNANLSAYLGGGADVLKGIAPTYTIQDQEYNNIASAFEGVDSSLEDLTEKVDDATGKRLAREEGNKLVVQDGSSKLITIGKDVEGDEISLLNKGEGVRVLSGVAEGDLSENSKDAVTGKQLYKTTQTVTGLTSTVSGVQKDITDFNANLSAYLGGGADVLKGIAPTYTIQDQEYNNIASAFEGVDSSLEDLTEKVDDATGKRLAREEGNKLVVQDGSSKLITIGKDVEGDEISLLNKGEGVRVLSGVAEGDLSENSKDAVTGKQLYKTTQTVTGLTSTVSGVQKDITDFNANLSAYLGGGADVLKGIAPTYTIQDQEYNNIASAFEGVDSSLEDLTEKVDDATGKRLAREEGNKLVVQDGSSKLITIGKDVEGDEISLLNKGEGVRVLSGVAEGDLSENSKDAVTGKQLYKTTQTVTGLTSTVSGVQKDITDFNANLSAYLGGGADVLKGIAPTYTIQDQEYNNIASAFEGVGSSLEDLTEKVDDATGKRLAREEGNKLVVQDGSSKLITIGKDVEGDEISLLNKGEGVRVLSGVAEGDLSDKSTDAVTGKQLYKTTQTVAGLTSTVSGVQKDITDFNANLSAYLGGGADVLKGIAPTYTIQDQEYNNIASAFRRCSSSLEDLTEKVDDATGKRLAREEGNKLVVQDGSSKLITIGKDVEGDEISLLNKGEGVRVLSGVAEGDLSDKSTDAVTGKQLYKTTQTVAGLTSTVSGVQKDITDFNANLSAYLGGGADVLKGIAPTYTIQDQEYNNIASAFKGVDSSLEDLSEKVDDATGKRLAREEGNKLVVQDGSSKLITIGKDVEGDEISLLNKGEGVRVLSGVAEGDLSENSKDAVTGKQLYKTTQTVTGLTSTVSGVQKDITDFNANLSAYLGGGADVLKRYSAYIYHSGSRV</sequence>
<dbReference type="PATRIC" id="fig|1094491.5.peg.317"/>
<feature type="domain" description="Trimeric autotransporter adhesin YadA-like stalk" evidence="1">
    <location>
        <begin position="87"/>
        <end position="128"/>
    </location>
</feature>
<keyword evidence="3" id="KW-1185">Reference proteome</keyword>
<dbReference type="eggNOG" id="COG5295">
    <property type="taxonomic scope" value="Bacteria"/>
</dbReference>
<feature type="domain" description="Trimeric autotransporter adhesin YadA-like stalk" evidence="1">
    <location>
        <begin position="807"/>
        <end position="848"/>
    </location>
</feature>
<dbReference type="AlphaFoldDB" id="N6VFH3"/>
<protein>
    <submittedName>
        <fullName evidence="2">Surface protein/Bartonella adhesin</fullName>
    </submittedName>
</protein>
<evidence type="ECO:0000313" key="2">
    <source>
        <dbReference type="EMBL" id="ENN91986.1"/>
    </source>
</evidence>
<dbReference type="OrthoDB" id="7926665at2"/>
<dbReference type="EMBL" id="AGWA01000006">
    <property type="protein sequence ID" value="ENN91986.1"/>
    <property type="molecule type" value="Genomic_DNA"/>
</dbReference>
<accession>N6VFH3</accession>
<dbReference type="STRING" id="1094491.BBbe_02890"/>
<dbReference type="Proteomes" id="UP000014038">
    <property type="component" value="Chromosome"/>
</dbReference>
<feature type="domain" description="Trimeric autotransporter adhesin YadA-like stalk" evidence="1">
    <location>
        <begin position="375"/>
        <end position="416"/>
    </location>
</feature>
<dbReference type="Gene3D" id="6.10.250.2030">
    <property type="match status" value="8"/>
</dbReference>
<reference evidence="2 3" key="1">
    <citation type="journal article" date="2013" name="PLoS Genet.">
        <title>A gene transfer agent and a dynamic repertoire of secretion systems hold the keys to the explosive radiation of the emerging pathogen Bartonella.</title>
        <authorList>
            <person name="Guy L."/>
            <person name="Nystedt B."/>
            <person name="Toft C."/>
            <person name="Zaremba-Niedzwiedzka K."/>
            <person name="Berglund E.C."/>
            <person name="Granberg F."/>
            <person name="Naslund K."/>
            <person name="Eriksson A.S."/>
            <person name="Andersson S.G."/>
        </authorList>
    </citation>
    <scope>NUCLEOTIDE SEQUENCE [LARGE SCALE GENOMIC DNA]</scope>
    <source>
        <strain evidence="2 3">91-4</strain>
    </source>
</reference>
<feature type="domain" description="Trimeric autotransporter adhesin YadA-like stalk" evidence="1">
    <location>
        <begin position="231"/>
        <end position="272"/>
    </location>
</feature>
<evidence type="ECO:0000259" key="1">
    <source>
        <dbReference type="Pfam" id="PF05662"/>
    </source>
</evidence>
<feature type="domain" description="Trimeric autotransporter adhesin YadA-like stalk" evidence="1">
    <location>
        <begin position="519"/>
        <end position="560"/>
    </location>
</feature>
<proteinExistence type="predicted"/>
<dbReference type="Pfam" id="PF05662">
    <property type="entry name" value="YadA_stalk"/>
    <property type="match status" value="8"/>
</dbReference>
<dbReference type="InterPro" id="IPR008635">
    <property type="entry name" value="Coiled_stalk_dom"/>
</dbReference>
<name>N6VFH3_9HYPH</name>
<evidence type="ECO:0000313" key="3">
    <source>
        <dbReference type="Proteomes" id="UP000014038"/>
    </source>
</evidence>
<dbReference type="GO" id="GO:0019867">
    <property type="term" value="C:outer membrane"/>
    <property type="evidence" value="ECO:0007669"/>
    <property type="project" value="InterPro"/>
</dbReference>
<feature type="domain" description="Trimeric autotransporter adhesin YadA-like stalk" evidence="1">
    <location>
        <begin position="1095"/>
        <end position="1136"/>
    </location>
</feature>
<gene>
    <name evidence="2" type="primary">badA4</name>
    <name evidence="2" type="ORF">BBbe_02890</name>
</gene>
<organism evidence="2 3">
    <name type="scientific">Bartonella bovis 91-4</name>
    <dbReference type="NCBI Taxonomy" id="1094491"/>
    <lineage>
        <taxon>Bacteria</taxon>
        <taxon>Pseudomonadati</taxon>
        <taxon>Pseudomonadota</taxon>
        <taxon>Alphaproteobacteria</taxon>
        <taxon>Hyphomicrobiales</taxon>
        <taxon>Bartonellaceae</taxon>
        <taxon>Bartonella</taxon>
    </lineage>
</organism>
<dbReference type="RefSeq" id="WP_010700853.1">
    <property type="nucleotide sequence ID" value="NZ_CM001844.1"/>
</dbReference>
<comment type="caution">
    <text evidence="2">The sequence shown here is derived from an EMBL/GenBank/DDBJ whole genome shotgun (WGS) entry which is preliminary data.</text>
</comment>
<dbReference type="Gene3D" id="1.20.5.170">
    <property type="match status" value="8"/>
</dbReference>